<protein>
    <recommendedName>
        <fullName evidence="1">HTH DNA binding domain-containing protein</fullName>
    </recommendedName>
</protein>
<evidence type="ECO:0000313" key="3">
    <source>
        <dbReference type="Proteomes" id="UP000216215"/>
    </source>
</evidence>
<dbReference type="RefSeq" id="WP_095482968.1">
    <property type="nucleotide sequence ID" value="NZ_CP088153.1"/>
</dbReference>
<dbReference type="EMBL" id="NPKI01000005">
    <property type="protein sequence ID" value="PAQ03918.1"/>
    <property type="molecule type" value="Genomic_DNA"/>
</dbReference>
<dbReference type="Proteomes" id="UP000216215">
    <property type="component" value="Unassembled WGS sequence"/>
</dbReference>
<accession>A0AB36RHI3</accession>
<dbReference type="InterPro" id="IPR021068">
    <property type="entry name" value="HTH_DNA-bd"/>
</dbReference>
<sequence length="84" mass="9485">MERRIELKLPRLIELLLSRPLVSTTMIQKELKVTRQGANFVAEFTLSICAKSREGAISGVGVVWLFRSDFIGLRGRKIECHVAT</sequence>
<keyword evidence="3" id="KW-1185">Reference proteome</keyword>
<proteinExistence type="predicted"/>
<evidence type="ECO:0000259" key="1">
    <source>
        <dbReference type="Pfam" id="PF11972"/>
    </source>
</evidence>
<evidence type="ECO:0000313" key="2">
    <source>
        <dbReference type="EMBL" id="PAQ03918.1"/>
    </source>
</evidence>
<organism evidence="2 3">
    <name type="scientific">Mesorhizobium mediterraneum</name>
    <dbReference type="NCBI Taxonomy" id="43617"/>
    <lineage>
        <taxon>Bacteria</taxon>
        <taxon>Pseudomonadati</taxon>
        <taxon>Pseudomonadota</taxon>
        <taxon>Alphaproteobacteria</taxon>
        <taxon>Hyphomicrobiales</taxon>
        <taxon>Phyllobacteriaceae</taxon>
        <taxon>Mesorhizobium</taxon>
    </lineage>
</organism>
<dbReference type="AlphaFoldDB" id="A0AB36RHI3"/>
<feature type="domain" description="HTH DNA binding" evidence="1">
    <location>
        <begin position="9"/>
        <end position="43"/>
    </location>
</feature>
<comment type="caution">
    <text evidence="2">The sequence shown here is derived from an EMBL/GenBank/DDBJ whole genome shotgun (WGS) entry which is preliminary data.</text>
</comment>
<reference evidence="3" key="1">
    <citation type="submission" date="2017-08" db="EMBL/GenBank/DDBJ databases">
        <title>Mesorhizobium wenxinae sp. nov., a novel rhizobial species isolated from root nodules of chickpea (Cicer arietinum L.).</title>
        <authorList>
            <person name="Zhang J."/>
        </authorList>
    </citation>
    <scope>NUCLEOTIDE SEQUENCE [LARGE SCALE GENOMIC DNA]</scope>
    <source>
        <strain evidence="3">USDA 3392</strain>
    </source>
</reference>
<gene>
    <name evidence="2" type="ORF">CIT25_02335</name>
</gene>
<dbReference type="Pfam" id="PF11972">
    <property type="entry name" value="HTH_13"/>
    <property type="match status" value="1"/>
</dbReference>
<name>A0AB36RHI3_9HYPH</name>